<dbReference type="RefSeq" id="WP_073200619.1">
    <property type="nucleotide sequence ID" value="NZ_FRBN01000036.1"/>
</dbReference>
<dbReference type="InterPro" id="IPR036188">
    <property type="entry name" value="FAD/NAD-bd_sf"/>
</dbReference>
<dbReference type="Pfam" id="PF01266">
    <property type="entry name" value="DAO"/>
    <property type="match status" value="1"/>
</dbReference>
<dbReference type="AlphaFoldDB" id="A0A1M7D8D7"/>
<keyword evidence="4" id="KW-1185">Reference proteome</keyword>
<dbReference type="Gene3D" id="3.50.50.60">
    <property type="entry name" value="FAD/NAD(P)-binding domain"/>
    <property type="match status" value="1"/>
</dbReference>
<dbReference type="Proteomes" id="UP000184191">
    <property type="component" value="Unassembled WGS sequence"/>
</dbReference>
<dbReference type="PANTHER" id="PTHR13847:SF281">
    <property type="entry name" value="FAD DEPENDENT OXIDOREDUCTASE DOMAIN-CONTAINING PROTEIN"/>
    <property type="match status" value="1"/>
</dbReference>
<dbReference type="PANTHER" id="PTHR13847">
    <property type="entry name" value="SARCOSINE DEHYDROGENASE-RELATED"/>
    <property type="match status" value="1"/>
</dbReference>
<dbReference type="GO" id="GO:0005737">
    <property type="term" value="C:cytoplasm"/>
    <property type="evidence" value="ECO:0007669"/>
    <property type="project" value="TreeGrafter"/>
</dbReference>
<keyword evidence="1" id="KW-0560">Oxidoreductase</keyword>
<accession>A0A1M7D8D7</accession>
<gene>
    <name evidence="3" type="ORF">SAMN05444414_13621</name>
</gene>
<feature type="domain" description="FAD dependent oxidoreductase" evidence="2">
    <location>
        <begin position="39"/>
        <end position="398"/>
    </location>
</feature>
<proteinExistence type="predicted"/>
<dbReference type="SUPFAM" id="SSF51905">
    <property type="entry name" value="FAD/NAD(P)-binding domain"/>
    <property type="match status" value="1"/>
</dbReference>
<dbReference type="GO" id="GO:0016491">
    <property type="term" value="F:oxidoreductase activity"/>
    <property type="evidence" value="ECO:0007669"/>
    <property type="project" value="UniProtKB-KW"/>
</dbReference>
<sequence length="441" mass="48260">MSRIYPAYTYGNSPRERCFWAETVPVPEFSQARDKITCDVAIIGAGFTGLSAALRLAQTGEDVCVFEAETPGWGASGRNGGFCCLGGSAASDGMLRKLYGEEARREYRRSEAEAARFAQTLIKEHDIAADAHSNGETLLAHTPKAAEGFAARAKQIEADYGVTPSLISGSDLAQSGMKGPFYAALTTPIGIALNPLKYALGLANAATRAGARIYGHSPVTKIGQVNGFRLSTPKAQVTAKRLIVATNGYSSDDLPDWMRSRYLPTQSNVIVTRPLGNDEIAAQGWSSHQMCYDDRFFLHYFRLMPDKRMLFGMRGGLFSSARFDQRMHRTIRRHFETMFPAWSHVESPHSWNGLLSLAPDLTPYAGPIADMPGAFTALSFHGNGVAMGTYAGALLADLVQGKAPEHLYPKIMQAAPRRWPLGRLRRAMLWPPYALATVMRD</sequence>
<dbReference type="STRING" id="1054996.SAMN05444414_13621"/>
<dbReference type="Gene3D" id="3.30.9.10">
    <property type="entry name" value="D-Amino Acid Oxidase, subunit A, domain 2"/>
    <property type="match status" value="1"/>
</dbReference>
<evidence type="ECO:0000259" key="2">
    <source>
        <dbReference type="Pfam" id="PF01266"/>
    </source>
</evidence>
<evidence type="ECO:0000313" key="4">
    <source>
        <dbReference type="Proteomes" id="UP000184191"/>
    </source>
</evidence>
<dbReference type="InterPro" id="IPR006076">
    <property type="entry name" value="FAD-dep_OxRdtase"/>
</dbReference>
<organism evidence="3 4">
    <name type="scientific">Roseovarius marisflavi</name>
    <dbReference type="NCBI Taxonomy" id="1054996"/>
    <lineage>
        <taxon>Bacteria</taxon>
        <taxon>Pseudomonadati</taxon>
        <taxon>Pseudomonadota</taxon>
        <taxon>Alphaproteobacteria</taxon>
        <taxon>Rhodobacterales</taxon>
        <taxon>Roseobacteraceae</taxon>
        <taxon>Roseovarius</taxon>
    </lineage>
</organism>
<protein>
    <submittedName>
        <fullName evidence="3">Glycine/D-amino acid oxidase</fullName>
    </submittedName>
</protein>
<dbReference type="OrthoDB" id="9806601at2"/>
<name>A0A1M7D8D7_9RHOB</name>
<evidence type="ECO:0000256" key="1">
    <source>
        <dbReference type="ARBA" id="ARBA00023002"/>
    </source>
</evidence>
<dbReference type="EMBL" id="FRBN01000036">
    <property type="protein sequence ID" value="SHL75714.1"/>
    <property type="molecule type" value="Genomic_DNA"/>
</dbReference>
<reference evidence="4" key="1">
    <citation type="submission" date="2016-11" db="EMBL/GenBank/DDBJ databases">
        <authorList>
            <person name="Varghese N."/>
            <person name="Submissions S."/>
        </authorList>
    </citation>
    <scope>NUCLEOTIDE SEQUENCE [LARGE SCALE GENOMIC DNA]</scope>
    <source>
        <strain evidence="4">DSM 29327</strain>
    </source>
</reference>
<evidence type="ECO:0000313" key="3">
    <source>
        <dbReference type="EMBL" id="SHL75714.1"/>
    </source>
</evidence>